<protein>
    <recommendedName>
        <fullName evidence="5">Acetyltransferase</fullName>
        <ecNumber evidence="5">2.3.1.-</ecNumber>
    </recommendedName>
</protein>
<gene>
    <name evidence="7" type="ORF">DCR58_00550</name>
</gene>
<evidence type="ECO:0000313" key="7">
    <source>
        <dbReference type="EMBL" id="HAR55251.1"/>
    </source>
</evidence>
<keyword evidence="3" id="KW-0677">Repeat</keyword>
<dbReference type="AlphaFoldDB" id="A0A348WL39"/>
<dbReference type="Gene3D" id="2.160.10.10">
    <property type="entry name" value="Hexapeptide repeat proteins"/>
    <property type="match status" value="1"/>
</dbReference>
<dbReference type="SUPFAM" id="SSF51161">
    <property type="entry name" value="Trimeric LpxA-like enzymes"/>
    <property type="match status" value="1"/>
</dbReference>
<evidence type="ECO:0000256" key="1">
    <source>
        <dbReference type="ARBA" id="ARBA00007274"/>
    </source>
</evidence>
<evidence type="ECO:0000259" key="6">
    <source>
        <dbReference type="SMART" id="SM01266"/>
    </source>
</evidence>
<dbReference type="InterPro" id="IPR024688">
    <property type="entry name" value="Mac_dom"/>
</dbReference>
<dbReference type="InterPro" id="IPR011004">
    <property type="entry name" value="Trimer_LpxA-like_sf"/>
</dbReference>
<accession>A0A348WL39</accession>
<dbReference type="PROSITE" id="PS00101">
    <property type="entry name" value="HEXAPEP_TRANSFERASES"/>
    <property type="match status" value="1"/>
</dbReference>
<comment type="caution">
    <text evidence="7">The sequence shown here is derived from an EMBL/GenBank/DDBJ whole genome shotgun (WGS) entry which is preliminary data.</text>
</comment>
<feature type="domain" description="Maltose/galactoside acetyltransferase" evidence="6">
    <location>
        <begin position="4"/>
        <end position="58"/>
    </location>
</feature>
<dbReference type="Proteomes" id="UP000262878">
    <property type="component" value="Unassembled WGS sequence"/>
</dbReference>
<dbReference type="EC" id="2.3.1.-" evidence="5"/>
<reference evidence="7 8" key="1">
    <citation type="journal article" date="2018" name="Nat. Biotechnol.">
        <title>A standardized bacterial taxonomy based on genome phylogeny substantially revises the tree of life.</title>
        <authorList>
            <person name="Parks D.H."/>
            <person name="Chuvochina M."/>
            <person name="Waite D.W."/>
            <person name="Rinke C."/>
            <person name="Skarshewski A."/>
            <person name="Chaumeil P.A."/>
            <person name="Hugenholtz P."/>
        </authorList>
    </citation>
    <scope>NUCLEOTIDE SEQUENCE [LARGE SCALE GENOMIC DNA]</scope>
    <source>
        <strain evidence="7">UBA9360</strain>
    </source>
</reference>
<name>A0A348WL39_9GAMM</name>
<comment type="similarity">
    <text evidence="1 5">Belongs to the transferase hexapeptide repeat family.</text>
</comment>
<evidence type="ECO:0000256" key="4">
    <source>
        <dbReference type="ARBA" id="ARBA00023315"/>
    </source>
</evidence>
<evidence type="ECO:0000256" key="2">
    <source>
        <dbReference type="ARBA" id="ARBA00022679"/>
    </source>
</evidence>
<dbReference type="CDD" id="cd03357">
    <property type="entry name" value="LbH_MAT_GAT"/>
    <property type="match status" value="1"/>
</dbReference>
<dbReference type="PANTHER" id="PTHR43017:SF1">
    <property type="entry name" value="ACETYLTRANSFERASE YJL218W-RELATED"/>
    <property type="match status" value="1"/>
</dbReference>
<dbReference type="Pfam" id="PF12464">
    <property type="entry name" value="Mac"/>
    <property type="match status" value="1"/>
</dbReference>
<organism evidence="7 8">
    <name type="scientific">Idiomarina baltica</name>
    <dbReference type="NCBI Taxonomy" id="190892"/>
    <lineage>
        <taxon>Bacteria</taxon>
        <taxon>Pseudomonadati</taxon>
        <taxon>Pseudomonadota</taxon>
        <taxon>Gammaproteobacteria</taxon>
        <taxon>Alteromonadales</taxon>
        <taxon>Idiomarinaceae</taxon>
        <taxon>Idiomarina</taxon>
    </lineage>
</organism>
<keyword evidence="2 5" id="KW-0808">Transferase</keyword>
<keyword evidence="4 5" id="KW-0012">Acyltransferase</keyword>
<dbReference type="InterPro" id="IPR039369">
    <property type="entry name" value="LacA-like"/>
</dbReference>
<dbReference type="Pfam" id="PF00132">
    <property type="entry name" value="Hexapep"/>
    <property type="match status" value="1"/>
</dbReference>
<evidence type="ECO:0000256" key="5">
    <source>
        <dbReference type="RuleBase" id="RU367021"/>
    </source>
</evidence>
<sequence length="207" mass="23058">MSEKHRMLKGQLYKPFDKELAADNKQARMLTRLFNSSTEEQGDYRRTLLKRLFKNTGKNIYIEPPFRTDYGCHTSVGENFYANYDCIIIDVCPVTIGDSAFLGPRVCIYTATHPIDAEVRNTFLEYGKPVTIGNNVWIGGNSVINPGVSIGDNVVIGSGSVVTKDIPANTIAAGNPAKVIRAITEDDKRYWQAQAAQYEAVRSDRSE</sequence>
<proteinExistence type="inferred from homology"/>
<dbReference type="InterPro" id="IPR018357">
    <property type="entry name" value="Hexapep_transf_CS"/>
</dbReference>
<evidence type="ECO:0000313" key="8">
    <source>
        <dbReference type="Proteomes" id="UP000262878"/>
    </source>
</evidence>
<evidence type="ECO:0000256" key="3">
    <source>
        <dbReference type="ARBA" id="ARBA00022737"/>
    </source>
</evidence>
<dbReference type="SMART" id="SM01266">
    <property type="entry name" value="Mac"/>
    <property type="match status" value="1"/>
</dbReference>
<dbReference type="FunFam" id="2.160.10.10:FF:000008">
    <property type="entry name" value="Maltose O-acetyltransferase"/>
    <property type="match status" value="1"/>
</dbReference>
<dbReference type="GO" id="GO:0008870">
    <property type="term" value="F:galactoside O-acetyltransferase activity"/>
    <property type="evidence" value="ECO:0007669"/>
    <property type="project" value="TreeGrafter"/>
</dbReference>
<dbReference type="InterPro" id="IPR001451">
    <property type="entry name" value="Hexapep"/>
</dbReference>
<dbReference type="EMBL" id="DMUP01000014">
    <property type="protein sequence ID" value="HAR55251.1"/>
    <property type="molecule type" value="Genomic_DNA"/>
</dbReference>
<dbReference type="PANTHER" id="PTHR43017">
    <property type="entry name" value="GALACTOSIDE O-ACETYLTRANSFERASE"/>
    <property type="match status" value="1"/>
</dbReference>